<dbReference type="AlphaFoldDB" id="A0A087UQ01"/>
<proteinExistence type="predicted"/>
<sequence length="61" mass="7173">MIRECVPRKDPKEWVKGKCEDNTENQEAIETCFQCVDDYILPQNVTRDDVRAMRKSCLPKV</sequence>
<keyword evidence="2" id="KW-1185">Reference proteome</keyword>
<accession>A0A087UQ01</accession>
<feature type="non-terminal residue" evidence="1">
    <location>
        <position position="61"/>
    </location>
</feature>
<dbReference type="OrthoDB" id="6414677at2759"/>
<dbReference type="EMBL" id="KK120944">
    <property type="protein sequence ID" value="KFM79440.1"/>
    <property type="molecule type" value="Genomic_DNA"/>
</dbReference>
<name>A0A087UQ01_STEMI</name>
<gene>
    <name evidence="1" type="ORF">X975_14189</name>
</gene>
<reference evidence="1 2" key="1">
    <citation type="submission" date="2013-11" db="EMBL/GenBank/DDBJ databases">
        <title>Genome sequencing of Stegodyphus mimosarum.</title>
        <authorList>
            <person name="Bechsgaard J."/>
        </authorList>
    </citation>
    <scope>NUCLEOTIDE SEQUENCE [LARGE SCALE GENOMIC DNA]</scope>
</reference>
<protein>
    <submittedName>
        <fullName evidence="1">Uncharacterized protein</fullName>
    </submittedName>
</protein>
<organism evidence="1 2">
    <name type="scientific">Stegodyphus mimosarum</name>
    <name type="common">African social velvet spider</name>
    <dbReference type="NCBI Taxonomy" id="407821"/>
    <lineage>
        <taxon>Eukaryota</taxon>
        <taxon>Metazoa</taxon>
        <taxon>Ecdysozoa</taxon>
        <taxon>Arthropoda</taxon>
        <taxon>Chelicerata</taxon>
        <taxon>Arachnida</taxon>
        <taxon>Araneae</taxon>
        <taxon>Araneomorphae</taxon>
        <taxon>Entelegynae</taxon>
        <taxon>Eresoidea</taxon>
        <taxon>Eresidae</taxon>
        <taxon>Stegodyphus</taxon>
    </lineage>
</organism>
<dbReference type="Proteomes" id="UP000054359">
    <property type="component" value="Unassembled WGS sequence"/>
</dbReference>
<evidence type="ECO:0000313" key="1">
    <source>
        <dbReference type="EMBL" id="KFM79440.1"/>
    </source>
</evidence>
<evidence type="ECO:0000313" key="2">
    <source>
        <dbReference type="Proteomes" id="UP000054359"/>
    </source>
</evidence>